<keyword evidence="3 6" id="KW-0812">Transmembrane</keyword>
<comment type="caution">
    <text evidence="9">The sequence shown here is derived from an EMBL/GenBank/DDBJ whole genome shotgun (WGS) entry which is preliminary data.</text>
</comment>
<keyword evidence="5 7" id="KW-0472">Membrane</keyword>
<evidence type="ECO:0000256" key="5">
    <source>
        <dbReference type="ARBA" id="ARBA00023136"/>
    </source>
</evidence>
<evidence type="ECO:0000256" key="7">
    <source>
        <dbReference type="SAM" id="Phobius"/>
    </source>
</evidence>
<keyword evidence="4 7" id="KW-1133">Transmembrane helix</keyword>
<evidence type="ECO:0000313" key="9">
    <source>
        <dbReference type="EMBL" id="MBM0104155.1"/>
    </source>
</evidence>
<dbReference type="PANTHER" id="PTHR11403">
    <property type="entry name" value="CYTOCHROME C OXIDASE SUBUNIT III"/>
    <property type="match status" value="1"/>
</dbReference>
<dbReference type="Proteomes" id="UP000661077">
    <property type="component" value="Unassembled WGS sequence"/>
</dbReference>
<feature type="transmembrane region" description="Helical" evidence="7">
    <location>
        <begin position="49"/>
        <end position="71"/>
    </location>
</feature>
<name>A0ABS1WT49_9GAMM</name>
<dbReference type="InterPro" id="IPR035973">
    <property type="entry name" value="Cyt_c_oxidase_su3-like_sf"/>
</dbReference>
<evidence type="ECO:0000313" key="10">
    <source>
        <dbReference type="Proteomes" id="UP000661077"/>
    </source>
</evidence>
<dbReference type="PROSITE" id="PS50253">
    <property type="entry name" value="COX3"/>
    <property type="match status" value="1"/>
</dbReference>
<accession>A0ABS1WT49</accession>
<protein>
    <submittedName>
        <fullName evidence="9">Cytochrome c oxidase subunit 3</fullName>
    </submittedName>
</protein>
<feature type="transmembrane region" description="Helical" evidence="7">
    <location>
        <begin position="127"/>
        <end position="147"/>
    </location>
</feature>
<dbReference type="InterPro" id="IPR000298">
    <property type="entry name" value="Cyt_c_oxidase-like_su3"/>
</dbReference>
<dbReference type="InterPro" id="IPR013833">
    <property type="entry name" value="Cyt_c_oxidase_su3_a-hlx"/>
</dbReference>
<feature type="transmembrane region" description="Helical" evidence="7">
    <location>
        <begin position="6"/>
        <end position="24"/>
    </location>
</feature>
<evidence type="ECO:0000259" key="8">
    <source>
        <dbReference type="PROSITE" id="PS50253"/>
    </source>
</evidence>
<evidence type="ECO:0000256" key="6">
    <source>
        <dbReference type="RuleBase" id="RU003376"/>
    </source>
</evidence>
<proteinExistence type="inferred from homology"/>
<dbReference type="Gene3D" id="1.20.120.80">
    <property type="entry name" value="Cytochrome c oxidase, subunit III, four-helix bundle"/>
    <property type="match status" value="1"/>
</dbReference>
<dbReference type="RefSeq" id="WP_203166092.1">
    <property type="nucleotide sequence ID" value="NZ_JAEVLS010000001.1"/>
</dbReference>
<comment type="similarity">
    <text evidence="2 6">Belongs to the cytochrome c oxidase subunit 3 family.</text>
</comment>
<feature type="domain" description="Heme-copper oxidase subunit III family profile" evidence="8">
    <location>
        <begin position="1"/>
        <end position="231"/>
    </location>
</feature>
<evidence type="ECO:0000256" key="1">
    <source>
        <dbReference type="ARBA" id="ARBA00004141"/>
    </source>
</evidence>
<evidence type="ECO:0000256" key="2">
    <source>
        <dbReference type="ARBA" id="ARBA00010581"/>
    </source>
</evidence>
<feature type="transmembrane region" description="Helical" evidence="7">
    <location>
        <begin position="167"/>
        <end position="191"/>
    </location>
</feature>
<dbReference type="SUPFAM" id="SSF81452">
    <property type="entry name" value="Cytochrome c oxidase subunit III-like"/>
    <property type="match status" value="1"/>
</dbReference>
<dbReference type="PANTHER" id="PTHR11403:SF10">
    <property type="entry name" value="CYTOCHROME C OXIDASE"/>
    <property type="match status" value="1"/>
</dbReference>
<organism evidence="9 10">
    <name type="scientific">Steroidobacter gossypii</name>
    <dbReference type="NCBI Taxonomy" id="2805490"/>
    <lineage>
        <taxon>Bacteria</taxon>
        <taxon>Pseudomonadati</taxon>
        <taxon>Pseudomonadota</taxon>
        <taxon>Gammaproteobacteria</taxon>
        <taxon>Steroidobacterales</taxon>
        <taxon>Steroidobacteraceae</taxon>
        <taxon>Steroidobacter</taxon>
    </lineage>
</organism>
<sequence>MSLTVAYAALATGIIVWIVLVTRFRAKPWEKQVAATPEGGAFPFSPKRVGLWVFLAVITSLFCLFVSAYYMRMGQHAGHGMPGGGVGDWAAIRDPSILWFNTVLLILGSVAMQWARSAVARGQAEQTRVCLFAAGLLTIAFLIGQWLAWRELRYSELFSPANPAVAFFYVLTAVHGLHLLGGLVVWARTLVRSLRKDVELIDVRLSVELTTVYWHYLLLVWLGLFAVLLST</sequence>
<evidence type="ECO:0000256" key="3">
    <source>
        <dbReference type="ARBA" id="ARBA00022692"/>
    </source>
</evidence>
<dbReference type="Pfam" id="PF00510">
    <property type="entry name" value="COX3"/>
    <property type="match status" value="1"/>
</dbReference>
<comment type="subcellular location">
    <subcellularLocation>
        <location evidence="6">Cell membrane</location>
        <topology evidence="6">Multi-pass membrane protein</topology>
    </subcellularLocation>
    <subcellularLocation>
        <location evidence="1">Membrane</location>
        <topology evidence="1">Multi-pass membrane protein</topology>
    </subcellularLocation>
</comment>
<feature type="transmembrane region" description="Helical" evidence="7">
    <location>
        <begin position="97"/>
        <end position="115"/>
    </location>
</feature>
<reference evidence="9 10" key="1">
    <citation type="journal article" date="2021" name="Int. J. Syst. Evol. Microbiol.">
        <title>Steroidobacter gossypii sp. nov., isolated from soil of cotton cropping field.</title>
        <authorList>
            <person name="Huang R."/>
            <person name="Yang S."/>
            <person name="Zhen C."/>
            <person name="Liu W."/>
        </authorList>
    </citation>
    <scope>NUCLEOTIDE SEQUENCE [LARGE SCALE GENOMIC DNA]</scope>
    <source>
        <strain evidence="9 10">S1-65</strain>
    </source>
</reference>
<dbReference type="EMBL" id="JAEVLS010000001">
    <property type="protein sequence ID" value="MBM0104155.1"/>
    <property type="molecule type" value="Genomic_DNA"/>
</dbReference>
<evidence type="ECO:0000256" key="4">
    <source>
        <dbReference type="ARBA" id="ARBA00022989"/>
    </source>
</evidence>
<dbReference type="InterPro" id="IPR024791">
    <property type="entry name" value="Cyt_c/ubiquinol_Oxase_su3"/>
</dbReference>
<feature type="transmembrane region" description="Helical" evidence="7">
    <location>
        <begin position="212"/>
        <end position="230"/>
    </location>
</feature>
<keyword evidence="10" id="KW-1185">Reference proteome</keyword>
<gene>
    <name evidence="9" type="ORF">JM946_05335</name>
</gene>